<evidence type="ECO:0000313" key="4">
    <source>
        <dbReference type="Proteomes" id="UP000472971"/>
    </source>
</evidence>
<dbReference type="CDD" id="cd02947">
    <property type="entry name" value="TRX_family"/>
    <property type="match status" value="1"/>
</dbReference>
<gene>
    <name evidence="3" type="ORF">G4D64_12575</name>
    <name evidence="2" type="ORF">H1Z61_07175</name>
</gene>
<dbReference type="InterPro" id="IPR013766">
    <property type="entry name" value="Thioredoxin_domain"/>
</dbReference>
<evidence type="ECO:0000313" key="3">
    <source>
        <dbReference type="EMBL" id="NEY82315.1"/>
    </source>
</evidence>
<comment type="caution">
    <text evidence="3">The sequence shown here is derived from an EMBL/GenBank/DDBJ whole genome shotgun (WGS) entry which is preliminary data.</text>
</comment>
<dbReference type="Pfam" id="PF00085">
    <property type="entry name" value="Thioredoxin"/>
    <property type="match status" value="1"/>
</dbReference>
<name>A0A6B3W122_9BACI</name>
<protein>
    <submittedName>
        <fullName evidence="3">Thioredoxin family protein</fullName>
    </submittedName>
</protein>
<dbReference type="AlphaFoldDB" id="A0A6B3W122"/>
<reference evidence="3 4" key="1">
    <citation type="submission" date="2020-02" db="EMBL/GenBank/DDBJ databases">
        <title>Bacillus aquiflavi sp. nov., isolated from yellow water of strong flavor Chinese baijiu in Yibin region of China.</title>
        <authorList>
            <person name="Xie J."/>
        </authorList>
    </citation>
    <scope>NUCLEOTIDE SEQUENCE [LARGE SCALE GENOMIC DNA]</scope>
    <source>
        <strain evidence="3 4">3H-10</strain>
    </source>
</reference>
<evidence type="ECO:0000313" key="5">
    <source>
        <dbReference type="Proteomes" id="UP000570010"/>
    </source>
</evidence>
<keyword evidence="4" id="KW-1185">Reference proteome</keyword>
<dbReference type="InterPro" id="IPR036249">
    <property type="entry name" value="Thioredoxin-like_sf"/>
</dbReference>
<dbReference type="SUPFAM" id="SSF52833">
    <property type="entry name" value="Thioredoxin-like"/>
    <property type="match status" value="1"/>
</dbReference>
<dbReference type="Gene3D" id="3.40.30.10">
    <property type="entry name" value="Glutaredoxin"/>
    <property type="match status" value="1"/>
</dbReference>
<evidence type="ECO:0000313" key="2">
    <source>
        <dbReference type="EMBL" id="MBA4536929.1"/>
    </source>
</evidence>
<dbReference type="EMBL" id="JACEIO010000013">
    <property type="protein sequence ID" value="MBA4536929.1"/>
    <property type="molecule type" value="Genomic_DNA"/>
</dbReference>
<reference evidence="2 5" key="2">
    <citation type="submission" date="2020-07" db="EMBL/GenBank/DDBJ databases">
        <authorList>
            <person name="Feng H."/>
        </authorList>
    </citation>
    <scope>NUCLEOTIDE SEQUENCE [LARGE SCALE GENOMIC DNA]</scope>
    <source>
        <strain evidence="2">S-12</strain>
        <strain evidence="5">s-12</strain>
    </source>
</reference>
<dbReference type="RefSeq" id="WP_163242715.1">
    <property type="nucleotide sequence ID" value="NZ_CP082780.1"/>
</dbReference>
<organism evidence="3 4">
    <name type="scientific">Bacillus aquiflavi</name>
    <dbReference type="NCBI Taxonomy" id="2672567"/>
    <lineage>
        <taxon>Bacteria</taxon>
        <taxon>Bacillati</taxon>
        <taxon>Bacillota</taxon>
        <taxon>Bacilli</taxon>
        <taxon>Bacillales</taxon>
        <taxon>Bacillaceae</taxon>
        <taxon>Bacillus</taxon>
    </lineage>
</organism>
<proteinExistence type="predicted"/>
<sequence length="105" mass="11929">MEQWSKEEFSTRLAQGEKGILYLFTPLCGTCQVASKMLNVVNELIPNLPLGKADLNFLPDIAENNHIESVPCLLMFENNQIVNKLYAFHSVPYLHNLLKTFMASE</sequence>
<dbReference type="Proteomes" id="UP000570010">
    <property type="component" value="Unassembled WGS sequence"/>
</dbReference>
<feature type="domain" description="Thioredoxin" evidence="1">
    <location>
        <begin position="4"/>
        <end position="86"/>
    </location>
</feature>
<evidence type="ECO:0000259" key="1">
    <source>
        <dbReference type="Pfam" id="PF00085"/>
    </source>
</evidence>
<dbReference type="EMBL" id="JAAIWN010000031">
    <property type="protein sequence ID" value="NEY82315.1"/>
    <property type="molecule type" value="Genomic_DNA"/>
</dbReference>
<dbReference type="Proteomes" id="UP000472971">
    <property type="component" value="Unassembled WGS sequence"/>
</dbReference>
<accession>A0A6B3W122</accession>